<keyword evidence="2" id="KW-1185">Reference proteome</keyword>
<name>A0AAD7HVY0_9AGAR</name>
<organism evidence="1 2">
    <name type="scientific">Mycena metata</name>
    <dbReference type="NCBI Taxonomy" id="1033252"/>
    <lineage>
        <taxon>Eukaryota</taxon>
        <taxon>Fungi</taxon>
        <taxon>Dikarya</taxon>
        <taxon>Basidiomycota</taxon>
        <taxon>Agaricomycotina</taxon>
        <taxon>Agaricomycetes</taxon>
        <taxon>Agaricomycetidae</taxon>
        <taxon>Agaricales</taxon>
        <taxon>Marasmiineae</taxon>
        <taxon>Mycenaceae</taxon>
        <taxon>Mycena</taxon>
    </lineage>
</organism>
<evidence type="ECO:0000313" key="1">
    <source>
        <dbReference type="EMBL" id="KAJ7729558.1"/>
    </source>
</evidence>
<proteinExistence type="predicted"/>
<dbReference type="EMBL" id="JARKIB010000164">
    <property type="protein sequence ID" value="KAJ7729558.1"/>
    <property type="molecule type" value="Genomic_DNA"/>
</dbReference>
<sequence>MATPPSSTRAPQSASAAALLDSAIIPTLRLAKAATTGLGIPGVPLEPVINGVLELATMLSTMKANKKDLPKLEEALKNLIMINTSRTTGDLKQRLDKLSSELTKILDECKSLTSGYPEYTGQLVNGPWCGYPLADMPWY</sequence>
<gene>
    <name evidence="1" type="ORF">B0H16DRAFT_1893821</name>
</gene>
<accession>A0AAD7HVY0</accession>
<dbReference type="Proteomes" id="UP001215598">
    <property type="component" value="Unassembled WGS sequence"/>
</dbReference>
<evidence type="ECO:0000313" key="2">
    <source>
        <dbReference type="Proteomes" id="UP001215598"/>
    </source>
</evidence>
<protein>
    <submittedName>
        <fullName evidence="1">Uncharacterized protein</fullName>
    </submittedName>
</protein>
<reference evidence="1" key="1">
    <citation type="submission" date="2023-03" db="EMBL/GenBank/DDBJ databases">
        <title>Massive genome expansion in bonnet fungi (Mycena s.s.) driven by repeated elements and novel gene families across ecological guilds.</title>
        <authorList>
            <consortium name="Lawrence Berkeley National Laboratory"/>
            <person name="Harder C.B."/>
            <person name="Miyauchi S."/>
            <person name="Viragh M."/>
            <person name="Kuo A."/>
            <person name="Thoen E."/>
            <person name="Andreopoulos B."/>
            <person name="Lu D."/>
            <person name="Skrede I."/>
            <person name="Drula E."/>
            <person name="Henrissat B."/>
            <person name="Morin E."/>
            <person name="Kohler A."/>
            <person name="Barry K."/>
            <person name="LaButti K."/>
            <person name="Morin E."/>
            <person name="Salamov A."/>
            <person name="Lipzen A."/>
            <person name="Mereny Z."/>
            <person name="Hegedus B."/>
            <person name="Baldrian P."/>
            <person name="Stursova M."/>
            <person name="Weitz H."/>
            <person name="Taylor A."/>
            <person name="Grigoriev I.V."/>
            <person name="Nagy L.G."/>
            <person name="Martin F."/>
            <person name="Kauserud H."/>
        </authorList>
    </citation>
    <scope>NUCLEOTIDE SEQUENCE</scope>
    <source>
        <strain evidence="1">CBHHK182m</strain>
    </source>
</reference>
<dbReference type="AlphaFoldDB" id="A0AAD7HVY0"/>
<comment type="caution">
    <text evidence="1">The sequence shown here is derived from an EMBL/GenBank/DDBJ whole genome shotgun (WGS) entry which is preliminary data.</text>
</comment>